<keyword evidence="2" id="KW-0732">Signal</keyword>
<comment type="caution">
    <text evidence="3">The sequence shown here is derived from an EMBL/GenBank/DDBJ whole genome shotgun (WGS) entry which is preliminary data.</text>
</comment>
<accession>A0AAD9HG07</accession>
<dbReference type="Proteomes" id="UP001232148">
    <property type="component" value="Unassembled WGS sequence"/>
</dbReference>
<feature type="chain" id="PRO_5041988775" evidence="2">
    <location>
        <begin position="21"/>
        <end position="250"/>
    </location>
</feature>
<evidence type="ECO:0000256" key="1">
    <source>
        <dbReference type="SAM" id="MobiDB-lite"/>
    </source>
</evidence>
<gene>
    <name evidence="3" type="ORF">LX32DRAFT_404378</name>
</gene>
<name>A0AAD9HG07_9PEZI</name>
<feature type="signal peptide" evidence="2">
    <location>
        <begin position="1"/>
        <end position="20"/>
    </location>
</feature>
<evidence type="ECO:0000313" key="3">
    <source>
        <dbReference type="EMBL" id="KAK2028400.1"/>
    </source>
</evidence>
<sequence>MTGNILLDGVVFWAGSLVLASCPSVYSTIHDVWSWVQHHPPSLGSGAASGWATGVDVDEQGESSKGPRATQVRSHEHQRLLGETRARSLGIQQSEVIAIYLRQTRPAGQGVPLKAILLVMHPKLTSGPCSDVRDQEINVPSLPPRPPPEPRLAIQVSHVAQHDASTGSRWLPSVHDSLLHDLCSFPSLALSRQPNVISIVYACLSCDPGHARLCAKPDIKKPSAPPAPVIGRSEVDMFNLRLDSGSIAQL</sequence>
<dbReference type="EMBL" id="MU842879">
    <property type="protein sequence ID" value="KAK2028400.1"/>
    <property type="molecule type" value="Genomic_DNA"/>
</dbReference>
<dbReference type="AlphaFoldDB" id="A0AAD9HG07"/>
<reference evidence="3" key="1">
    <citation type="submission" date="2021-06" db="EMBL/GenBank/DDBJ databases">
        <title>Comparative genomics, transcriptomics and evolutionary studies reveal genomic signatures of adaptation to plant cell wall in hemibiotrophic fungi.</title>
        <authorList>
            <consortium name="DOE Joint Genome Institute"/>
            <person name="Baroncelli R."/>
            <person name="Diaz J.F."/>
            <person name="Benocci T."/>
            <person name="Peng M."/>
            <person name="Battaglia E."/>
            <person name="Haridas S."/>
            <person name="Andreopoulos W."/>
            <person name="Labutti K."/>
            <person name="Pangilinan J."/>
            <person name="Floch G.L."/>
            <person name="Makela M.R."/>
            <person name="Henrissat B."/>
            <person name="Grigoriev I.V."/>
            <person name="Crouch J.A."/>
            <person name="De Vries R.P."/>
            <person name="Sukno S.A."/>
            <person name="Thon M.R."/>
        </authorList>
    </citation>
    <scope>NUCLEOTIDE SEQUENCE</scope>
    <source>
        <strain evidence="3">MAFF235873</strain>
    </source>
</reference>
<keyword evidence="4" id="KW-1185">Reference proteome</keyword>
<organism evidence="3 4">
    <name type="scientific">Colletotrichum zoysiae</name>
    <dbReference type="NCBI Taxonomy" id="1216348"/>
    <lineage>
        <taxon>Eukaryota</taxon>
        <taxon>Fungi</taxon>
        <taxon>Dikarya</taxon>
        <taxon>Ascomycota</taxon>
        <taxon>Pezizomycotina</taxon>
        <taxon>Sordariomycetes</taxon>
        <taxon>Hypocreomycetidae</taxon>
        <taxon>Glomerellales</taxon>
        <taxon>Glomerellaceae</taxon>
        <taxon>Colletotrichum</taxon>
        <taxon>Colletotrichum graminicola species complex</taxon>
    </lineage>
</organism>
<proteinExistence type="predicted"/>
<protein>
    <submittedName>
        <fullName evidence="3">Uncharacterized protein</fullName>
    </submittedName>
</protein>
<evidence type="ECO:0000313" key="4">
    <source>
        <dbReference type="Proteomes" id="UP001232148"/>
    </source>
</evidence>
<feature type="region of interest" description="Disordered" evidence="1">
    <location>
        <begin position="47"/>
        <end position="77"/>
    </location>
</feature>
<evidence type="ECO:0000256" key="2">
    <source>
        <dbReference type="SAM" id="SignalP"/>
    </source>
</evidence>